<sequence>MIATPDPIAQQAIEWMVLVHSGEMTDEQWRSFERWRNTDVEHDKACRMLESMLGNVPLLVTSPDVRRTIQKRGSRRQFVLGVLALAAGGTLSGWVYHRQAPLSGLLADLHTKTGERSQQLLTDGSQLTLNARSVVDLAMSNTQRQIRLLQGQIYIDAQVASVPLTIATHHGEIVLERGILNVAQQSQGARVSALSNPVRLLNHRNDTYQLRAGQSVLMSQSGFEPLRVVAKAESAWINGLIEMNEQPLGQLVDEIRNYRQGVIRVSPEAARLRISGIFSLDDINRTFESLVQTFPINIHRTTDYWVNISKRA</sequence>
<feature type="domain" description="FecR N-terminal" evidence="3">
    <location>
        <begin position="10"/>
        <end position="51"/>
    </location>
</feature>
<protein>
    <submittedName>
        <fullName evidence="4">FecR family protein</fullName>
    </submittedName>
</protein>
<dbReference type="PIRSF" id="PIRSF018266">
    <property type="entry name" value="FecR"/>
    <property type="match status" value="1"/>
</dbReference>
<gene>
    <name evidence="4" type="ORF">PEC302110_23020</name>
</gene>
<dbReference type="Proteomes" id="UP001377830">
    <property type="component" value="Chromosome"/>
</dbReference>
<dbReference type="InterPro" id="IPR012373">
    <property type="entry name" value="Ferrdict_sens_TM"/>
</dbReference>
<proteinExistence type="predicted"/>
<dbReference type="InterPro" id="IPR032623">
    <property type="entry name" value="FecR_N"/>
</dbReference>
<dbReference type="InterPro" id="IPR006860">
    <property type="entry name" value="FecR"/>
</dbReference>
<reference evidence="5" key="1">
    <citation type="journal article" date="2024" name="Int. J. Syst. Evol. Microbiol.">
        <title>Pectobacterium araliae sp. nov., a pathogen causing bacterial soft rot of Japanese angelica tree in Japan.</title>
        <authorList>
            <person name="Sawada H."/>
            <person name="Someya N."/>
            <person name="Morohoshi T."/>
            <person name="Ono M."/>
            <person name="Satou M."/>
        </authorList>
    </citation>
    <scope>NUCLEOTIDE SEQUENCE [LARGE SCALE GENOMIC DNA]</scope>
    <source>
        <strain evidence="5">MAFF 302110</strain>
    </source>
</reference>
<dbReference type="PANTHER" id="PTHR30273">
    <property type="entry name" value="PERIPLASMIC SIGNAL SENSOR AND SIGMA FACTOR ACTIVATOR FECR-RELATED"/>
    <property type="match status" value="1"/>
</dbReference>
<dbReference type="RefSeq" id="WP_261848361.1">
    <property type="nucleotide sequence ID" value="NZ_AP028908.1"/>
</dbReference>
<name>A0AAN0KB72_9GAMM</name>
<dbReference type="Pfam" id="PF16220">
    <property type="entry name" value="DUF4880"/>
    <property type="match status" value="1"/>
</dbReference>
<evidence type="ECO:0000259" key="3">
    <source>
        <dbReference type="Pfam" id="PF16220"/>
    </source>
</evidence>
<evidence type="ECO:0000313" key="5">
    <source>
        <dbReference type="Proteomes" id="UP001377830"/>
    </source>
</evidence>
<dbReference type="Gene3D" id="2.60.120.1440">
    <property type="match status" value="1"/>
</dbReference>
<keyword evidence="5" id="KW-1185">Reference proteome</keyword>
<dbReference type="GO" id="GO:0016989">
    <property type="term" value="F:sigma factor antagonist activity"/>
    <property type="evidence" value="ECO:0007669"/>
    <property type="project" value="TreeGrafter"/>
</dbReference>
<evidence type="ECO:0000259" key="2">
    <source>
        <dbReference type="Pfam" id="PF04773"/>
    </source>
</evidence>
<evidence type="ECO:0000313" key="4">
    <source>
        <dbReference type="EMBL" id="BES85205.1"/>
    </source>
</evidence>
<dbReference type="KEGG" id="parl:PEC302110_23020"/>
<dbReference type="AlphaFoldDB" id="A0AAN0KB72"/>
<feature type="transmembrane region" description="Helical" evidence="1">
    <location>
        <begin position="78"/>
        <end position="96"/>
    </location>
</feature>
<keyword evidence="1" id="KW-1133">Transmembrane helix</keyword>
<keyword evidence="1" id="KW-0812">Transmembrane</keyword>
<evidence type="ECO:0000256" key="1">
    <source>
        <dbReference type="SAM" id="Phobius"/>
    </source>
</evidence>
<feature type="domain" description="FecR protein" evidence="2">
    <location>
        <begin position="108"/>
        <end position="198"/>
    </location>
</feature>
<dbReference type="Pfam" id="PF04773">
    <property type="entry name" value="FecR"/>
    <property type="match status" value="1"/>
</dbReference>
<organism evidence="4 5">
    <name type="scientific">Pectobacterium araliae</name>
    <dbReference type="NCBI Taxonomy" id="3073862"/>
    <lineage>
        <taxon>Bacteria</taxon>
        <taxon>Pseudomonadati</taxon>
        <taxon>Pseudomonadota</taxon>
        <taxon>Gammaproteobacteria</taxon>
        <taxon>Enterobacterales</taxon>
        <taxon>Pectobacteriaceae</taxon>
        <taxon>Pectobacterium</taxon>
    </lineage>
</organism>
<accession>A0AAN0KB72</accession>
<dbReference type="EMBL" id="AP028908">
    <property type="protein sequence ID" value="BES85205.1"/>
    <property type="molecule type" value="Genomic_DNA"/>
</dbReference>
<keyword evidence="1" id="KW-0472">Membrane</keyword>
<dbReference type="PANTHER" id="PTHR30273:SF2">
    <property type="entry name" value="PROTEIN FECR"/>
    <property type="match status" value="1"/>
</dbReference>